<dbReference type="AlphaFoldDB" id="A0A0F9PKQ0"/>
<name>A0A0F9PKQ0_9ZZZZ</name>
<keyword evidence="1" id="KW-0472">Membrane</keyword>
<dbReference type="EMBL" id="LAZR01006219">
    <property type="protein sequence ID" value="KKM93822.1"/>
    <property type="molecule type" value="Genomic_DNA"/>
</dbReference>
<accession>A0A0F9PKQ0</accession>
<sequence length="31" mass="3431">MSPAVKLILVIICVIVAFGAGYYTAHHWEDL</sequence>
<comment type="caution">
    <text evidence="2">The sequence shown here is derived from an EMBL/GenBank/DDBJ whole genome shotgun (WGS) entry which is preliminary data.</text>
</comment>
<proteinExistence type="predicted"/>
<feature type="transmembrane region" description="Helical" evidence="1">
    <location>
        <begin position="7"/>
        <end position="25"/>
    </location>
</feature>
<keyword evidence="1" id="KW-1133">Transmembrane helix</keyword>
<reference evidence="2" key="1">
    <citation type="journal article" date="2015" name="Nature">
        <title>Complex archaea that bridge the gap between prokaryotes and eukaryotes.</title>
        <authorList>
            <person name="Spang A."/>
            <person name="Saw J.H."/>
            <person name="Jorgensen S.L."/>
            <person name="Zaremba-Niedzwiedzka K."/>
            <person name="Martijn J."/>
            <person name="Lind A.E."/>
            <person name="van Eijk R."/>
            <person name="Schleper C."/>
            <person name="Guy L."/>
            <person name="Ettema T.J."/>
        </authorList>
    </citation>
    <scope>NUCLEOTIDE SEQUENCE</scope>
</reference>
<gene>
    <name evidence="2" type="ORF">LCGC14_1204590</name>
</gene>
<organism evidence="2">
    <name type="scientific">marine sediment metagenome</name>
    <dbReference type="NCBI Taxonomy" id="412755"/>
    <lineage>
        <taxon>unclassified sequences</taxon>
        <taxon>metagenomes</taxon>
        <taxon>ecological metagenomes</taxon>
    </lineage>
</organism>
<protein>
    <submittedName>
        <fullName evidence="2">Uncharacterized protein</fullName>
    </submittedName>
</protein>
<evidence type="ECO:0000313" key="2">
    <source>
        <dbReference type="EMBL" id="KKM93822.1"/>
    </source>
</evidence>
<evidence type="ECO:0000256" key="1">
    <source>
        <dbReference type="SAM" id="Phobius"/>
    </source>
</evidence>
<keyword evidence="1" id="KW-0812">Transmembrane</keyword>